<comment type="caution">
    <text evidence="2">The sequence shown here is derived from an EMBL/GenBank/DDBJ whole genome shotgun (WGS) entry which is preliminary data.</text>
</comment>
<dbReference type="CDD" id="cd14789">
    <property type="entry name" value="Tiki"/>
    <property type="match status" value="1"/>
</dbReference>
<dbReference type="RefSeq" id="WP_051612639.1">
    <property type="nucleotide sequence ID" value="NZ_ARYM01000017.1"/>
</dbReference>
<proteinExistence type="predicted"/>
<keyword evidence="3" id="KW-1185">Reference proteome</keyword>
<sequence length="340" mass="36088">MKLPLARSLLAGCAALLLAACQPTETETKTPAEGGQATAEACDVSRRAELRSVRPELEAAALEAAKASRGGGSPALWTLRDEDTTIHLLGTVHLLRPELDWMSPEIEAAIAGAGTVVFEADTTSPEAQRELMKFYTTQGFFTDGAQLTNFLSEGETEELKAALETVGLPIEALLPHRPWMAAVNISVTQMLDEGFDPESGVEKVIERAALSHGAGFAYLETVEQQLGGLAGLSYCDQVDFLMATVDGVGEGTAALDLLVDEWADGDVTGIGVLMANPEMLGSQPIYDVMMTDRNALWVPQIMAMLEEPGTVLVAVGAGHLAGKDSVIEMLRNEGYTVEGP</sequence>
<dbReference type="PANTHER" id="PTHR40590:SF1">
    <property type="entry name" value="CYTOPLASMIC PROTEIN"/>
    <property type="match status" value="1"/>
</dbReference>
<dbReference type="InterPro" id="IPR047111">
    <property type="entry name" value="YbaP-like"/>
</dbReference>
<dbReference type="OrthoDB" id="9806326at2"/>
<dbReference type="Pfam" id="PF01963">
    <property type="entry name" value="TraB_PrgY_gumN"/>
    <property type="match status" value="1"/>
</dbReference>
<protein>
    <submittedName>
        <fullName evidence="2">GumN family protein</fullName>
    </submittedName>
</protein>
<dbReference type="PROSITE" id="PS51257">
    <property type="entry name" value="PROKAR_LIPOPROTEIN"/>
    <property type="match status" value="1"/>
</dbReference>
<organism evidence="2 3">
    <name type="scientific">Hyphomonas polymorpha PS728</name>
    <dbReference type="NCBI Taxonomy" id="1280954"/>
    <lineage>
        <taxon>Bacteria</taxon>
        <taxon>Pseudomonadati</taxon>
        <taxon>Pseudomonadota</taxon>
        <taxon>Alphaproteobacteria</taxon>
        <taxon>Hyphomonadales</taxon>
        <taxon>Hyphomonadaceae</taxon>
        <taxon>Hyphomonas</taxon>
    </lineage>
</organism>
<dbReference type="PATRIC" id="fig|1280954.3.peg.2848"/>
<accession>A0A062V6D6</accession>
<feature type="chain" id="PRO_5001615498" evidence="1">
    <location>
        <begin position="20"/>
        <end position="340"/>
    </location>
</feature>
<gene>
    <name evidence="2" type="ORF">HPO_14057</name>
</gene>
<dbReference type="AlphaFoldDB" id="A0A062V6D6"/>
<dbReference type="InterPro" id="IPR002816">
    <property type="entry name" value="TraB/PrgY/GumN_fam"/>
</dbReference>
<dbReference type="Proteomes" id="UP000027100">
    <property type="component" value="Unassembled WGS sequence"/>
</dbReference>
<evidence type="ECO:0000313" key="2">
    <source>
        <dbReference type="EMBL" id="KCZ97623.1"/>
    </source>
</evidence>
<keyword evidence="1" id="KW-0732">Signal</keyword>
<dbReference type="EMBL" id="ARYM01000017">
    <property type="protein sequence ID" value="KCZ97623.1"/>
    <property type="molecule type" value="Genomic_DNA"/>
</dbReference>
<evidence type="ECO:0000256" key="1">
    <source>
        <dbReference type="SAM" id="SignalP"/>
    </source>
</evidence>
<dbReference type="PANTHER" id="PTHR40590">
    <property type="entry name" value="CYTOPLASMIC PROTEIN-RELATED"/>
    <property type="match status" value="1"/>
</dbReference>
<name>A0A062V6D6_9PROT</name>
<feature type="signal peptide" evidence="1">
    <location>
        <begin position="1"/>
        <end position="19"/>
    </location>
</feature>
<dbReference type="eggNOG" id="COG3735">
    <property type="taxonomic scope" value="Bacteria"/>
</dbReference>
<evidence type="ECO:0000313" key="3">
    <source>
        <dbReference type="Proteomes" id="UP000027100"/>
    </source>
</evidence>
<reference evidence="2 3" key="1">
    <citation type="journal article" date="2014" name="Antonie Van Leeuwenhoek">
        <title>Hyphomonas beringensis sp. nov. and Hyphomonas chukchiensis sp. nov., isolated from surface seawater of the Bering Sea and Chukchi Sea.</title>
        <authorList>
            <person name="Li C."/>
            <person name="Lai Q."/>
            <person name="Li G."/>
            <person name="Dong C."/>
            <person name="Wang J."/>
            <person name="Liao Y."/>
            <person name="Shao Z."/>
        </authorList>
    </citation>
    <scope>NUCLEOTIDE SEQUENCE [LARGE SCALE GENOMIC DNA]</scope>
    <source>
        <strain evidence="2 3">PS728</strain>
    </source>
</reference>
<dbReference type="STRING" id="1280954.HPO_14057"/>